<accession>A0A9X0AMD8</accession>
<dbReference type="EMBL" id="JAPEIS010000006">
    <property type="protein sequence ID" value="KAJ8065456.1"/>
    <property type="molecule type" value="Genomic_DNA"/>
</dbReference>
<evidence type="ECO:0000313" key="1">
    <source>
        <dbReference type="EMBL" id="KAJ8065456.1"/>
    </source>
</evidence>
<dbReference type="AlphaFoldDB" id="A0A9X0AMD8"/>
<keyword evidence="2" id="KW-1185">Reference proteome</keyword>
<dbReference type="Proteomes" id="UP001152300">
    <property type="component" value="Unassembled WGS sequence"/>
</dbReference>
<reference evidence="1" key="1">
    <citation type="submission" date="2022-11" db="EMBL/GenBank/DDBJ databases">
        <title>Genome Resource of Sclerotinia nivalis Strain SnTB1, a Plant Pathogen Isolated from American Ginseng.</title>
        <authorList>
            <person name="Fan S."/>
        </authorList>
    </citation>
    <scope>NUCLEOTIDE SEQUENCE</scope>
    <source>
        <strain evidence="1">SnTB1</strain>
    </source>
</reference>
<evidence type="ECO:0000313" key="2">
    <source>
        <dbReference type="Proteomes" id="UP001152300"/>
    </source>
</evidence>
<name>A0A9X0AMD8_9HELO</name>
<organism evidence="1 2">
    <name type="scientific">Sclerotinia nivalis</name>
    <dbReference type="NCBI Taxonomy" id="352851"/>
    <lineage>
        <taxon>Eukaryota</taxon>
        <taxon>Fungi</taxon>
        <taxon>Dikarya</taxon>
        <taxon>Ascomycota</taxon>
        <taxon>Pezizomycotina</taxon>
        <taxon>Leotiomycetes</taxon>
        <taxon>Helotiales</taxon>
        <taxon>Sclerotiniaceae</taxon>
        <taxon>Sclerotinia</taxon>
    </lineage>
</organism>
<sequence>MRQDKPPPSTCNPSKLSCWMNTYLHFSHRILPFHDGSAVVDPSLDPTSLATSILQPSVTLLTHLLNSLLTTLTHSNTDFSYYSHSSSVLPTTPPHFTYPCKAKPFRQSVLSRPRPHKFCEVWLVSGTTLAWVQQRHPDPGQGCKPRQASLDLFKYFPLLYLMDLCTAPLPPFSRSSQSHLFLFYLTSHSLKVFLISLFAHLYTGSWLSSTPSQATSITKRVCFYITFSQVHSSTHHAHFRCPTLSTCRRKVTIPTYPHREASLF</sequence>
<dbReference type="OrthoDB" id="10330509at2759"/>
<gene>
    <name evidence="1" type="ORF">OCU04_006141</name>
</gene>
<proteinExistence type="predicted"/>
<comment type="caution">
    <text evidence="1">The sequence shown here is derived from an EMBL/GenBank/DDBJ whole genome shotgun (WGS) entry which is preliminary data.</text>
</comment>
<protein>
    <submittedName>
        <fullName evidence="1">Uncharacterized protein</fullName>
    </submittedName>
</protein>